<dbReference type="GO" id="GO:0006355">
    <property type="term" value="P:regulation of DNA-templated transcription"/>
    <property type="evidence" value="ECO:0007669"/>
    <property type="project" value="InterPro"/>
</dbReference>
<organism evidence="5 6">
    <name type="scientific">Geodermatophilus poikilotrophus</name>
    <dbReference type="NCBI Taxonomy" id="1333667"/>
    <lineage>
        <taxon>Bacteria</taxon>
        <taxon>Bacillati</taxon>
        <taxon>Actinomycetota</taxon>
        <taxon>Actinomycetes</taxon>
        <taxon>Geodermatophilales</taxon>
        <taxon>Geodermatophilaceae</taxon>
        <taxon>Geodermatophilus</taxon>
    </lineage>
</organism>
<dbReference type="RefSeq" id="WP_139206806.1">
    <property type="nucleotide sequence ID" value="NZ_FOIE01000001.1"/>
</dbReference>
<dbReference type="InterPro" id="IPR016032">
    <property type="entry name" value="Sig_transdc_resp-reg_C-effctor"/>
</dbReference>
<dbReference type="CDD" id="cd06170">
    <property type="entry name" value="LuxR_C_like"/>
    <property type="match status" value="1"/>
</dbReference>
<protein>
    <submittedName>
        <fullName evidence="5">LuxR family transcriptional regulator, maltose regulon positive regulatory protein</fullName>
    </submittedName>
</protein>
<dbReference type="InterPro" id="IPR059106">
    <property type="entry name" value="WHD_MalT"/>
</dbReference>
<sequence length="766" mass="80257">MSGPRGAGGPLLAGKLTVPPVPPALVPRPRLQHRLDAVRTTPVTVVAAGAGYGKSTLLAAWARHAGMPVAWVTLESGEDDPARFWTYVATALAGSVPDVAGPVLRALTVPSVDPLDVAVPELLNGFAARDELTVLVLDDLHEVTEARVTEGLEFFLDHLPPALRVVLASRTEPPVGLARLRARGRLTELVADDLRFTAQEARALLTSVVHGGPEDPGSEPAALAGLLARTEGWAAGLVLGALTLRDRARGRAVPHGPPGLRHAVDYLLAEVLAGQTADRRELLLRSAPLDRLSGPLCDAVLDRADSGAILAGLERDGVFVTAVDGDGRWYRVHPLFRAALRRELDDPTGAAGVRHRAAAWFWQQGLVEEAIRARIDAGDSAGAADWLVQSAGTFIDTARVGVFAELGNRLDPAVVADSVPLLLSLAWAAGVTGRLDRVPELLDRAAERVRTDRPGPGFPGFADPAGAIAALRAVYGTAAEDSPEVALAAAREAVAAETDPGLPGWVVARVALGGALLAAGREAEALTQLDAAWRAPAAPALPVFSRLEVAGLLAWCLVQPGDDDPDAERDARAERLLRSTRDDAAALEGQLGDAAAAALVLLHAASGVLDRRAGRLGSARAHSDRAAVLVEVQAHPAVAVLVLVSAAETALAAGDPTAALGFLDRAREAQLSAPPSPVLDRQIAAVEARAGRRAATRVRPALMEPLTEREVSVLRALRGPLSQREVGAALHLSINTVKSYTRSLYRKLDVGSRREAVERGRALGLC</sequence>
<dbReference type="InterPro" id="IPR000792">
    <property type="entry name" value="Tscrpt_reg_LuxR_C"/>
</dbReference>
<dbReference type="Pfam" id="PF13191">
    <property type="entry name" value="AAA_16"/>
    <property type="match status" value="1"/>
</dbReference>
<evidence type="ECO:0000256" key="3">
    <source>
        <dbReference type="ARBA" id="ARBA00023163"/>
    </source>
</evidence>
<dbReference type="SUPFAM" id="SSF52540">
    <property type="entry name" value="P-loop containing nucleoside triphosphate hydrolases"/>
    <property type="match status" value="1"/>
</dbReference>
<keyword evidence="3" id="KW-0804">Transcription</keyword>
<keyword evidence="2" id="KW-0238">DNA-binding</keyword>
<name>A0A1H9Z067_9ACTN</name>
<dbReference type="Gene3D" id="3.40.50.300">
    <property type="entry name" value="P-loop containing nucleotide triphosphate hydrolases"/>
    <property type="match status" value="1"/>
</dbReference>
<dbReference type="SMART" id="SM00421">
    <property type="entry name" value="HTH_LUXR"/>
    <property type="match status" value="1"/>
</dbReference>
<feature type="domain" description="HTH luxR-type" evidence="4">
    <location>
        <begin position="699"/>
        <end position="764"/>
    </location>
</feature>
<dbReference type="GO" id="GO:0003677">
    <property type="term" value="F:DNA binding"/>
    <property type="evidence" value="ECO:0007669"/>
    <property type="project" value="UniProtKB-KW"/>
</dbReference>
<dbReference type="PROSITE" id="PS50043">
    <property type="entry name" value="HTH_LUXR_2"/>
    <property type="match status" value="1"/>
</dbReference>
<dbReference type="InterPro" id="IPR027417">
    <property type="entry name" value="P-loop_NTPase"/>
</dbReference>
<dbReference type="EMBL" id="FOIE01000001">
    <property type="protein sequence ID" value="SES74250.1"/>
    <property type="molecule type" value="Genomic_DNA"/>
</dbReference>
<proteinExistence type="predicted"/>
<dbReference type="Proteomes" id="UP000198507">
    <property type="component" value="Unassembled WGS sequence"/>
</dbReference>
<dbReference type="SUPFAM" id="SSF46894">
    <property type="entry name" value="C-terminal effector domain of the bipartite response regulators"/>
    <property type="match status" value="1"/>
</dbReference>
<dbReference type="PANTHER" id="PTHR44688:SF16">
    <property type="entry name" value="DNA-BINDING TRANSCRIPTIONAL ACTIVATOR DEVR_DOSR"/>
    <property type="match status" value="1"/>
</dbReference>
<evidence type="ECO:0000256" key="2">
    <source>
        <dbReference type="ARBA" id="ARBA00023125"/>
    </source>
</evidence>
<dbReference type="Pfam" id="PF25873">
    <property type="entry name" value="WHD_MalT"/>
    <property type="match status" value="1"/>
</dbReference>
<keyword evidence="6" id="KW-1185">Reference proteome</keyword>
<evidence type="ECO:0000256" key="1">
    <source>
        <dbReference type="ARBA" id="ARBA00023015"/>
    </source>
</evidence>
<dbReference type="Pfam" id="PF00196">
    <property type="entry name" value="GerE"/>
    <property type="match status" value="1"/>
</dbReference>
<evidence type="ECO:0000313" key="6">
    <source>
        <dbReference type="Proteomes" id="UP000198507"/>
    </source>
</evidence>
<dbReference type="AlphaFoldDB" id="A0A1H9Z067"/>
<evidence type="ECO:0000259" key="4">
    <source>
        <dbReference type="PROSITE" id="PS50043"/>
    </source>
</evidence>
<dbReference type="InterPro" id="IPR041664">
    <property type="entry name" value="AAA_16"/>
</dbReference>
<keyword evidence="1" id="KW-0805">Transcription regulation</keyword>
<dbReference type="Gene3D" id="1.10.10.10">
    <property type="entry name" value="Winged helix-like DNA-binding domain superfamily/Winged helix DNA-binding domain"/>
    <property type="match status" value="1"/>
</dbReference>
<evidence type="ECO:0000313" key="5">
    <source>
        <dbReference type="EMBL" id="SES74250.1"/>
    </source>
</evidence>
<reference evidence="6" key="1">
    <citation type="submission" date="2016-10" db="EMBL/GenBank/DDBJ databases">
        <authorList>
            <person name="Varghese N."/>
            <person name="Submissions S."/>
        </authorList>
    </citation>
    <scope>NUCLEOTIDE SEQUENCE [LARGE SCALE GENOMIC DNA]</scope>
    <source>
        <strain evidence="6">DSM 44209</strain>
    </source>
</reference>
<dbReference type="PANTHER" id="PTHR44688">
    <property type="entry name" value="DNA-BINDING TRANSCRIPTIONAL ACTIVATOR DEVR_DOSR"/>
    <property type="match status" value="1"/>
</dbReference>
<gene>
    <name evidence="5" type="ORF">SAMN04488546_0339</name>
</gene>
<dbReference type="OrthoDB" id="134985at2"/>
<dbReference type="InterPro" id="IPR036388">
    <property type="entry name" value="WH-like_DNA-bd_sf"/>
</dbReference>
<accession>A0A1H9Z067</accession>